<feature type="domain" description="PNPLA" evidence="5">
    <location>
        <begin position="16"/>
        <end position="199"/>
    </location>
</feature>
<protein>
    <recommendedName>
        <fullName evidence="5">PNPLA domain-containing protein</fullName>
    </recommendedName>
</protein>
<dbReference type="GO" id="GO:0019369">
    <property type="term" value="P:arachidonate metabolic process"/>
    <property type="evidence" value="ECO:0007669"/>
    <property type="project" value="TreeGrafter"/>
</dbReference>
<evidence type="ECO:0000256" key="1">
    <source>
        <dbReference type="ARBA" id="ARBA00022801"/>
    </source>
</evidence>
<dbReference type="PROSITE" id="PS51635">
    <property type="entry name" value="PNPLA"/>
    <property type="match status" value="1"/>
</dbReference>
<dbReference type="SUPFAM" id="SSF48452">
    <property type="entry name" value="TPR-like"/>
    <property type="match status" value="1"/>
</dbReference>
<feature type="active site" description="Nucleophile" evidence="4">
    <location>
        <position position="49"/>
    </location>
</feature>
<proteinExistence type="predicted"/>
<dbReference type="PANTHER" id="PTHR24185:SF1">
    <property type="entry name" value="CALCIUM-INDEPENDENT PHOSPHOLIPASE A2-GAMMA"/>
    <property type="match status" value="1"/>
</dbReference>
<dbReference type="Gene3D" id="3.40.50.300">
    <property type="entry name" value="P-loop containing nucleotide triphosphate hydrolases"/>
    <property type="match status" value="1"/>
</dbReference>
<feature type="active site" description="Proton acceptor" evidence="4">
    <location>
        <position position="186"/>
    </location>
</feature>
<dbReference type="SUPFAM" id="SSF52151">
    <property type="entry name" value="FabD/lysophospholipase-like"/>
    <property type="match status" value="1"/>
</dbReference>
<gene>
    <name evidence="6" type="ORF">jhhlp_002207</name>
</gene>
<sequence>MGLGVHEPADRAEPVFLLSLGKIPAIVYAPQYRVLVTHVFQMAVVSEESRRLLIAIMLGRLRMSTQEVIDEYEDLSKKVFRKQNRRLDGSFRESVLESCIKETIKARNCGTRMVDLATETSKGLAFVVALRKGADENTPALFRTYDNCGEVRDCEIWQAARATTAAPVFFKPAAFVLEDGTESFVDGALKWNNPAKVVLNEAKSYFGEERRLGCLLSLGTGLRGRVLVPGAKGRFGFSYNIGELTRMASTFLTDPEPPHRDLKSQLAQYAGSYFRFSIPTSEQLGRVKIHDYKKMPALRRATEKYLKNPHVSVVIDDVVKALRVKHKHNIPLKAVCHAVSQSTSEEVLNHLIDRRKPSPIFTGRDHFLEQMSTFFSPRDPDTSPRRDFWLWGIGGVGKTQIALRFIELSADRFSRVFWIDASSQTTVVQSIRSIAGTIFSNQDEPPGPEQVISWLQTAEESWLLVVDNYDHGDISSYLPNETRGNIIFTSRRCDLPPKGPCMKHFKVLEMELDDSTTLLLRAASLDSEAQELRDEAQELVQKLGSLPLALDQAGSYIGVRGSSISEYLARLRKQHQNLLSNPIYQGAVSSNRGVYASFDLTVDDFVRASREKSITAPAYRSALQILNTFCFYHHEGLTFDIFALGYTSLQHRPLLRRLRSAADASTGAYSDTDPKESSSWTFLGISQESTYDPNLVGSGLEILMQYSLLRAETGKAPRTFSMHALIHSWARERMAATESQVYYRAASLILYSTVKWPATMHEERLYVRLLPHMRAVRAYDAEYGLGKSYESRINRDEKYAQILNRSGLWEEAISVQELVIKARMRELDANDASVLNSMLELGQHYKALGQWNKSGEIFLEVSERLALCPHREWAWIAFKRVYLELSVIYLYYLEFDSARRAAERVIAGSDKAVESHWFFALQAKKRLSLVHQYQLQWKEAEVVAEDVLSGYLEHNYDHFEILRARRELAFIQVQLGRAGAVERILADVTERFEAAFGKTHLEAVIAKSDLAWAFYKQQKFKDAEETLREVLSVARATLGSKHPYTLTVIFRLGLTLDKLGGIHEAARLVRESYNGRRVILMAGHLAAEGTGAHLVDILTKILEEQRKECPESQITDDEEEAKNWEEKAGSKLRPFAELPFSFIN</sequence>
<dbReference type="VEuPathDB" id="FungiDB:jhhlp_002207"/>
<organism evidence="6 7">
    <name type="scientific">Lomentospora prolificans</name>
    <dbReference type="NCBI Taxonomy" id="41688"/>
    <lineage>
        <taxon>Eukaryota</taxon>
        <taxon>Fungi</taxon>
        <taxon>Dikarya</taxon>
        <taxon>Ascomycota</taxon>
        <taxon>Pezizomycotina</taxon>
        <taxon>Sordariomycetes</taxon>
        <taxon>Hypocreomycetidae</taxon>
        <taxon>Microascales</taxon>
        <taxon>Microascaceae</taxon>
        <taxon>Lomentospora</taxon>
    </lineage>
</organism>
<dbReference type="Proteomes" id="UP000233524">
    <property type="component" value="Unassembled WGS sequence"/>
</dbReference>
<feature type="short sequence motif" description="DGA/G" evidence="4">
    <location>
        <begin position="186"/>
        <end position="188"/>
    </location>
</feature>
<dbReference type="OrthoDB" id="1658288at2759"/>
<evidence type="ECO:0000313" key="7">
    <source>
        <dbReference type="Proteomes" id="UP000233524"/>
    </source>
</evidence>
<keyword evidence="1 4" id="KW-0378">Hydrolase</keyword>
<dbReference type="GO" id="GO:0043531">
    <property type="term" value="F:ADP binding"/>
    <property type="evidence" value="ECO:0007669"/>
    <property type="project" value="InterPro"/>
</dbReference>
<dbReference type="STRING" id="41688.A0A2N3NDB5"/>
<comment type="caution">
    <text evidence="4">Lacks conserved residue(s) required for the propagation of feature annotation.</text>
</comment>
<evidence type="ECO:0000256" key="3">
    <source>
        <dbReference type="ARBA" id="ARBA00023098"/>
    </source>
</evidence>
<dbReference type="Gene3D" id="1.25.40.10">
    <property type="entry name" value="Tetratricopeptide repeat domain"/>
    <property type="match status" value="2"/>
</dbReference>
<dbReference type="InterPro" id="IPR002641">
    <property type="entry name" value="PNPLA_dom"/>
</dbReference>
<dbReference type="GO" id="GO:0046486">
    <property type="term" value="P:glycerolipid metabolic process"/>
    <property type="evidence" value="ECO:0007669"/>
    <property type="project" value="UniProtKB-ARBA"/>
</dbReference>
<dbReference type="GO" id="GO:0016020">
    <property type="term" value="C:membrane"/>
    <property type="evidence" value="ECO:0007669"/>
    <property type="project" value="TreeGrafter"/>
</dbReference>
<dbReference type="Gene3D" id="3.40.1090.10">
    <property type="entry name" value="Cytosolic phospholipase A2 catalytic domain"/>
    <property type="match status" value="1"/>
</dbReference>
<dbReference type="InParanoid" id="A0A2N3NDB5"/>
<dbReference type="EMBL" id="NLAX01000008">
    <property type="protein sequence ID" value="PKS10456.1"/>
    <property type="molecule type" value="Genomic_DNA"/>
</dbReference>
<dbReference type="GO" id="GO:0016042">
    <property type="term" value="P:lipid catabolic process"/>
    <property type="evidence" value="ECO:0007669"/>
    <property type="project" value="UniProtKB-UniRule"/>
</dbReference>
<evidence type="ECO:0000256" key="2">
    <source>
        <dbReference type="ARBA" id="ARBA00022963"/>
    </source>
</evidence>
<keyword evidence="2 4" id="KW-0442">Lipid degradation</keyword>
<name>A0A2N3NDB5_9PEZI</name>
<dbReference type="InterPro" id="IPR027417">
    <property type="entry name" value="P-loop_NTPase"/>
</dbReference>
<dbReference type="Pfam" id="PF01734">
    <property type="entry name" value="Patatin"/>
    <property type="match status" value="1"/>
</dbReference>
<evidence type="ECO:0000259" key="5">
    <source>
        <dbReference type="PROSITE" id="PS51635"/>
    </source>
</evidence>
<keyword evidence="7" id="KW-1185">Reference proteome</keyword>
<accession>A0A2N3NDB5</accession>
<evidence type="ECO:0000256" key="4">
    <source>
        <dbReference type="PROSITE-ProRule" id="PRU01161"/>
    </source>
</evidence>
<comment type="caution">
    <text evidence="6">The sequence shown here is derived from an EMBL/GenBank/DDBJ whole genome shotgun (WGS) entry which is preliminary data.</text>
</comment>
<evidence type="ECO:0000313" key="6">
    <source>
        <dbReference type="EMBL" id="PKS10456.1"/>
    </source>
</evidence>
<dbReference type="SUPFAM" id="SSF52540">
    <property type="entry name" value="P-loop containing nucleoside triphosphate hydrolases"/>
    <property type="match status" value="1"/>
</dbReference>
<keyword evidence="3 4" id="KW-0443">Lipid metabolism</keyword>
<dbReference type="AlphaFoldDB" id="A0A2N3NDB5"/>
<dbReference type="Pfam" id="PF13424">
    <property type="entry name" value="TPR_12"/>
    <property type="match status" value="1"/>
</dbReference>
<dbReference type="InterPro" id="IPR011990">
    <property type="entry name" value="TPR-like_helical_dom_sf"/>
</dbReference>
<dbReference type="GO" id="GO:0047499">
    <property type="term" value="F:calcium-independent phospholipase A2 activity"/>
    <property type="evidence" value="ECO:0007669"/>
    <property type="project" value="TreeGrafter"/>
</dbReference>
<dbReference type="InterPro" id="IPR016035">
    <property type="entry name" value="Acyl_Trfase/lysoPLipase"/>
</dbReference>
<dbReference type="PANTHER" id="PTHR24185">
    <property type="entry name" value="CALCIUM-INDEPENDENT PHOSPHOLIPASE A2-GAMMA"/>
    <property type="match status" value="1"/>
</dbReference>
<reference evidence="6 7" key="1">
    <citation type="journal article" date="2017" name="G3 (Bethesda)">
        <title>First Draft Genome Sequence of the Pathogenic Fungus Lomentospora prolificans (Formerly Scedosporium prolificans).</title>
        <authorList>
            <person name="Luo R."/>
            <person name="Zimin A."/>
            <person name="Workman R."/>
            <person name="Fan Y."/>
            <person name="Pertea G."/>
            <person name="Grossman N."/>
            <person name="Wear M.P."/>
            <person name="Jia B."/>
            <person name="Miller H."/>
            <person name="Casadevall A."/>
            <person name="Timp W."/>
            <person name="Zhang S.X."/>
            <person name="Salzberg S.L."/>
        </authorList>
    </citation>
    <scope>NUCLEOTIDE SEQUENCE [LARGE SCALE GENOMIC DNA]</scope>
    <source>
        <strain evidence="6 7">JHH-5317</strain>
    </source>
</reference>